<dbReference type="EMBL" id="CP017242">
    <property type="protein sequence ID" value="APO77078.1"/>
    <property type="molecule type" value="Genomic_DNA"/>
</dbReference>
<evidence type="ECO:0000313" key="1">
    <source>
        <dbReference type="EMBL" id="APO77078.1"/>
    </source>
</evidence>
<reference evidence="1 2" key="1">
    <citation type="submission" date="2016-09" db="EMBL/GenBank/DDBJ databases">
        <title>The complete genome sequences of Rhizobium gallicum, symbiovars gallicum and phaseoli, symbionts associated to common bean (Phaseolus vulgaris).</title>
        <authorList>
            <person name="Bustos P."/>
            <person name="Santamaria R.I."/>
            <person name="Perez-Carrascal O.M."/>
            <person name="Juarez S."/>
            <person name="Lozano L."/>
            <person name="Martinez-Flores I."/>
            <person name="Martinez-Romero E."/>
            <person name="Cevallos M."/>
            <person name="Romero D."/>
            <person name="Davila G."/>
            <person name="Gonzalez V."/>
        </authorList>
    </citation>
    <scope>NUCLEOTIDE SEQUENCE [LARGE SCALE GENOMIC DNA]</scope>
    <source>
        <strain evidence="1 2">8C-3</strain>
        <plasmid evidence="2">Plasmid prsp8c3a</plasmid>
    </source>
</reference>
<evidence type="ECO:0000313" key="2">
    <source>
        <dbReference type="Proteomes" id="UP000185109"/>
    </source>
</evidence>
<dbReference type="AlphaFoldDB" id="A0A1L5PA85"/>
<proteinExistence type="predicted"/>
<keyword evidence="1" id="KW-0614">Plasmid</keyword>
<name>A0A1L5PA85_RHIET</name>
<geneLocation type="plasmid" evidence="2">
    <name>prsp8c3a</name>
</geneLocation>
<gene>
    <name evidence="1" type="ORF">AM571_PA00192</name>
</gene>
<organism evidence="1 2">
    <name type="scientific">Rhizobium etli 8C-3</name>
    <dbReference type="NCBI Taxonomy" id="538025"/>
    <lineage>
        <taxon>Bacteria</taxon>
        <taxon>Pseudomonadati</taxon>
        <taxon>Pseudomonadota</taxon>
        <taxon>Alphaproteobacteria</taxon>
        <taxon>Hyphomicrobiales</taxon>
        <taxon>Rhizobiaceae</taxon>
        <taxon>Rhizobium/Agrobacterium group</taxon>
        <taxon>Rhizobium</taxon>
    </lineage>
</organism>
<protein>
    <submittedName>
        <fullName evidence="1">Uncharacterized protein</fullName>
    </submittedName>
</protein>
<dbReference type="Proteomes" id="UP000185109">
    <property type="component" value="Plasmid pRsp8C3a"/>
</dbReference>
<accession>A0A1L5PA85</accession>
<sequence>MVIDQSLVYRGIRTFQDCDLFFENVPNDLTERDGEQGITSTVICVELTRST</sequence>